<name>A0ABS5NIB1_TSUPA</name>
<gene>
    <name evidence="2" type="ORF">KFZ73_22590</name>
</gene>
<dbReference type="Proteomes" id="UP000676853">
    <property type="component" value="Unassembled WGS sequence"/>
</dbReference>
<evidence type="ECO:0000256" key="1">
    <source>
        <dbReference type="SAM" id="MobiDB-lite"/>
    </source>
</evidence>
<dbReference type="EMBL" id="JAGXOE010000099">
    <property type="protein sequence ID" value="MBS4104016.1"/>
    <property type="molecule type" value="Genomic_DNA"/>
</dbReference>
<reference evidence="2 3" key="1">
    <citation type="submission" date="2021-04" db="EMBL/GenBank/DDBJ databases">
        <title>Whole genome sequence analysis of a thiophenic sulfur metabolizing bacteria.</title>
        <authorList>
            <person name="Akhtar N."/>
            <person name="Akram J."/>
            <person name="Aslam A."/>
        </authorList>
    </citation>
    <scope>NUCLEOTIDE SEQUENCE [LARGE SCALE GENOMIC DNA]</scope>
    <source>
        <strain evidence="2 3">3OW</strain>
    </source>
</reference>
<protein>
    <submittedName>
        <fullName evidence="2">Uncharacterized protein</fullName>
    </submittedName>
</protein>
<feature type="region of interest" description="Disordered" evidence="1">
    <location>
        <begin position="80"/>
        <end position="103"/>
    </location>
</feature>
<evidence type="ECO:0000313" key="2">
    <source>
        <dbReference type="EMBL" id="MBS4104016.1"/>
    </source>
</evidence>
<organism evidence="2 3">
    <name type="scientific">Tsukamurella paurometabola</name>
    <name type="common">Corynebacterium paurometabolum</name>
    <dbReference type="NCBI Taxonomy" id="2061"/>
    <lineage>
        <taxon>Bacteria</taxon>
        <taxon>Bacillati</taxon>
        <taxon>Actinomycetota</taxon>
        <taxon>Actinomycetes</taxon>
        <taxon>Mycobacteriales</taxon>
        <taxon>Tsukamurellaceae</taxon>
        <taxon>Tsukamurella</taxon>
    </lineage>
</organism>
<sequence length="103" mass="10876">MTDRPVDLRLGHLLTAFTLAAFQPGAGEGDVLAEIFSEYPDLTFIEAVPALVEALHVLGAGTPLVHNAGIDTLREQLATTYPAADRGRRHPGIDSKGADGATR</sequence>
<comment type="caution">
    <text evidence="2">The sequence shown here is derived from an EMBL/GenBank/DDBJ whole genome shotgun (WGS) entry which is preliminary data.</text>
</comment>
<dbReference type="RefSeq" id="WP_212555162.1">
    <property type="nucleotide sequence ID" value="NZ_JAGXOE010000099.1"/>
</dbReference>
<proteinExistence type="predicted"/>
<evidence type="ECO:0000313" key="3">
    <source>
        <dbReference type="Proteomes" id="UP000676853"/>
    </source>
</evidence>
<keyword evidence="3" id="KW-1185">Reference proteome</keyword>
<accession>A0ABS5NIB1</accession>
<feature type="compositionally biased region" description="Basic and acidic residues" evidence="1">
    <location>
        <begin position="91"/>
        <end position="103"/>
    </location>
</feature>